<dbReference type="EMBL" id="JAGVWC010000009">
    <property type="protein sequence ID" value="MBS3061323.1"/>
    <property type="molecule type" value="Genomic_DNA"/>
</dbReference>
<comment type="subunit">
    <text evidence="6">Part of the 50S ribosomal subunit. Forms part of the ribosomal stalk which helps the ribosome interact with GTP-bound translation factors. Forms a heptameric L10(L12)2(L12)2(L12)2 complex, where L10 forms an elongated spine to which the L12 dimers bind in a sequential fashion.</text>
</comment>
<dbReference type="Gene3D" id="3.30.70.1730">
    <property type="match status" value="1"/>
</dbReference>
<dbReference type="InterPro" id="IPR040637">
    <property type="entry name" value="Ribosomal_uL10-like_insert"/>
</dbReference>
<evidence type="ECO:0000256" key="5">
    <source>
        <dbReference type="ARBA" id="ARBA00023274"/>
    </source>
</evidence>
<evidence type="ECO:0000313" key="8">
    <source>
        <dbReference type="EMBL" id="MBS3061323.1"/>
    </source>
</evidence>
<dbReference type="PANTHER" id="PTHR45699">
    <property type="entry name" value="60S ACIDIC RIBOSOMAL PROTEIN P0"/>
    <property type="match status" value="1"/>
</dbReference>
<dbReference type="GO" id="GO:0003735">
    <property type="term" value="F:structural constituent of ribosome"/>
    <property type="evidence" value="ECO:0007669"/>
    <property type="project" value="TreeGrafter"/>
</dbReference>
<dbReference type="PANTHER" id="PTHR45699:SF3">
    <property type="entry name" value="LARGE RIBOSOMAL SUBUNIT PROTEIN UL10"/>
    <property type="match status" value="1"/>
</dbReference>
<dbReference type="GO" id="GO:0022625">
    <property type="term" value="C:cytosolic large ribosomal subunit"/>
    <property type="evidence" value="ECO:0007669"/>
    <property type="project" value="TreeGrafter"/>
</dbReference>
<dbReference type="SUPFAM" id="SSF160369">
    <property type="entry name" value="Ribosomal protein L10-like"/>
    <property type="match status" value="1"/>
</dbReference>
<dbReference type="InterPro" id="IPR043164">
    <property type="entry name" value="Ribosomal_uL10-like_insert_sf"/>
</dbReference>
<organism evidence="8 9">
    <name type="scientific">Candidatus Iainarchaeum sp</name>
    <dbReference type="NCBI Taxonomy" id="3101447"/>
    <lineage>
        <taxon>Archaea</taxon>
        <taxon>Candidatus Iainarchaeota</taxon>
        <taxon>Candidatus Iainarchaeia</taxon>
        <taxon>Candidatus Iainarchaeales</taxon>
        <taxon>Candidatus Iainarchaeaceae</taxon>
        <taxon>Candidatus Iainarchaeum</taxon>
    </lineage>
</organism>
<feature type="domain" description="Large ribosomal subunit protein uL10-like insertion" evidence="7">
    <location>
        <begin position="107"/>
        <end position="177"/>
    </location>
</feature>
<gene>
    <name evidence="6" type="primary">rpl10</name>
    <name evidence="6" type="synonym">rplP0</name>
    <name evidence="8" type="ORF">J4215_01955</name>
</gene>
<keyword evidence="2 6" id="KW-0699">rRNA-binding</keyword>
<evidence type="ECO:0000313" key="9">
    <source>
        <dbReference type="Proteomes" id="UP000675968"/>
    </source>
</evidence>
<accession>A0A8T4L224</accession>
<evidence type="ECO:0000256" key="2">
    <source>
        <dbReference type="ARBA" id="ARBA00022730"/>
    </source>
</evidence>
<dbReference type="InterPro" id="IPR043141">
    <property type="entry name" value="Ribosomal_uL10-like_sf"/>
</dbReference>
<evidence type="ECO:0000256" key="4">
    <source>
        <dbReference type="ARBA" id="ARBA00022980"/>
    </source>
</evidence>
<keyword evidence="4 6" id="KW-0689">Ribosomal protein</keyword>
<dbReference type="InterPro" id="IPR050323">
    <property type="entry name" value="Ribosomal_protein_uL10"/>
</dbReference>
<dbReference type="GO" id="GO:0000027">
    <property type="term" value="P:ribosomal large subunit assembly"/>
    <property type="evidence" value="ECO:0007669"/>
    <property type="project" value="TreeGrafter"/>
</dbReference>
<protein>
    <recommendedName>
        <fullName evidence="6">Large ribosomal subunit protein uL10</fullName>
    </recommendedName>
    <alternativeName>
        <fullName evidence="6">Acidic ribosomal protein P0 homolog</fullName>
    </alternativeName>
</protein>
<dbReference type="Proteomes" id="UP000675968">
    <property type="component" value="Unassembled WGS sequence"/>
</dbReference>
<evidence type="ECO:0000256" key="3">
    <source>
        <dbReference type="ARBA" id="ARBA00022884"/>
    </source>
</evidence>
<comment type="function">
    <text evidence="6">Forms part of the ribosomal stalk, playing a central role in the interaction of the ribosome with GTP-bound translation factors.</text>
</comment>
<evidence type="ECO:0000256" key="6">
    <source>
        <dbReference type="HAMAP-Rule" id="MF_00280"/>
    </source>
</evidence>
<name>A0A8T4L224_9ARCH</name>
<comment type="caution">
    <text evidence="8">The sequence shown here is derived from an EMBL/GenBank/DDBJ whole genome shotgun (WGS) entry which is preliminary data.</text>
</comment>
<dbReference type="GO" id="GO:0002181">
    <property type="term" value="P:cytoplasmic translation"/>
    <property type="evidence" value="ECO:0007669"/>
    <property type="project" value="TreeGrafter"/>
</dbReference>
<dbReference type="Gene3D" id="3.90.105.20">
    <property type="match status" value="1"/>
</dbReference>
<dbReference type="InterPro" id="IPR001790">
    <property type="entry name" value="Ribosomal_uL10"/>
</dbReference>
<evidence type="ECO:0000256" key="1">
    <source>
        <dbReference type="ARBA" id="ARBA00008889"/>
    </source>
</evidence>
<dbReference type="Pfam" id="PF00466">
    <property type="entry name" value="Ribosomal_L10"/>
    <property type="match status" value="1"/>
</dbReference>
<comment type="similarity">
    <text evidence="1 6">Belongs to the universal ribosomal protein uL10 family.</text>
</comment>
<reference evidence="8" key="1">
    <citation type="submission" date="2021-03" db="EMBL/GenBank/DDBJ databases">
        <authorList>
            <person name="Jaffe A."/>
        </authorList>
    </citation>
    <scope>NUCLEOTIDE SEQUENCE</scope>
    <source>
        <strain evidence="8">RIFCSPLOWO2_01_FULL_AR10_48_17</strain>
    </source>
</reference>
<reference evidence="8" key="2">
    <citation type="submission" date="2021-05" db="EMBL/GenBank/DDBJ databases">
        <title>Protein family content uncovers lineage relationships and bacterial pathway maintenance mechanisms in DPANN archaea.</title>
        <authorList>
            <person name="Castelle C.J."/>
            <person name="Meheust R."/>
            <person name="Jaffe A.L."/>
            <person name="Seitz K."/>
            <person name="Gong X."/>
            <person name="Baker B.J."/>
            <person name="Banfield J.F."/>
        </authorList>
    </citation>
    <scope>NUCLEOTIDE SEQUENCE</scope>
    <source>
        <strain evidence="8">RIFCSPLOWO2_01_FULL_AR10_48_17</strain>
    </source>
</reference>
<dbReference type="AlphaFoldDB" id="A0A8T4L224"/>
<dbReference type="InterPro" id="IPR022909">
    <property type="entry name" value="Ribosomal_uL10_arc"/>
</dbReference>
<dbReference type="HAMAP" id="MF_00280">
    <property type="entry name" value="Ribosomal_uL10_arch"/>
    <property type="match status" value="1"/>
</dbReference>
<dbReference type="GO" id="GO:0070180">
    <property type="term" value="F:large ribosomal subunit rRNA binding"/>
    <property type="evidence" value="ECO:0007669"/>
    <property type="project" value="UniProtKB-UniRule"/>
</dbReference>
<keyword evidence="5 6" id="KW-0687">Ribonucleoprotein</keyword>
<dbReference type="Gene3D" id="6.10.140.760">
    <property type="match status" value="1"/>
</dbReference>
<keyword evidence="3 6" id="KW-0694">RNA-binding</keyword>
<evidence type="ECO:0000259" key="7">
    <source>
        <dbReference type="Pfam" id="PF17777"/>
    </source>
</evidence>
<dbReference type="Pfam" id="PF17777">
    <property type="entry name" value="RL10P_insert"/>
    <property type="match status" value="1"/>
</dbReference>
<proteinExistence type="inferred from homology"/>
<sequence length="286" mass="31067">MTNHTLPWKQSQAKEITALIEKYPIIALADIQNFPADLFQKLRKKLQGKAVVKVSKTQVIKKAFEHSSKKDAAIKNQVANMTAIIFTDMNPFELYGFLKKNKGKTTASAGQIAPVDIMIPAGDTGLPPGPALSDLKAAGLPVKMMGASIHVSKDTIVAKKGDAISAPVAATLSKLNIKPIEVGLNLVAVLENKMVYQPSVLDIDEVQVFENFKIAHFHAFNLALNLEYFTKDTVSLFVQKAVRDSKAVAIEGNVLEKEVVGDVLAKIQRQANALKARVKEPAKESA</sequence>